<dbReference type="SUPFAM" id="SSF54913">
    <property type="entry name" value="GlnB-like"/>
    <property type="match status" value="1"/>
</dbReference>
<accession>A0ABR8GRB7</accession>
<keyword evidence="3" id="KW-1185">Reference proteome</keyword>
<comment type="similarity">
    <text evidence="1">Belongs to the CutA family.</text>
</comment>
<dbReference type="InterPro" id="IPR011322">
    <property type="entry name" value="N-reg_PII-like_a/b"/>
</dbReference>
<dbReference type="PANTHER" id="PTHR23419:SF8">
    <property type="entry name" value="FI09726P"/>
    <property type="match status" value="1"/>
</dbReference>
<gene>
    <name evidence="2" type="ORF">H6G81_16090</name>
</gene>
<dbReference type="Gene3D" id="3.30.70.120">
    <property type="match status" value="1"/>
</dbReference>
<dbReference type="InterPro" id="IPR015867">
    <property type="entry name" value="N-reg_PII/ATP_PRibTrfase_C"/>
</dbReference>
<dbReference type="RefSeq" id="WP_038296437.1">
    <property type="nucleotide sequence ID" value="NZ_JACJTA010000032.1"/>
</dbReference>
<reference evidence="2 3" key="1">
    <citation type="journal article" date="2020" name="ISME J.">
        <title>Comparative genomics reveals insights into cyanobacterial evolution and habitat adaptation.</title>
        <authorList>
            <person name="Chen M.Y."/>
            <person name="Teng W.K."/>
            <person name="Zhao L."/>
            <person name="Hu C.X."/>
            <person name="Zhou Y.K."/>
            <person name="Han B.P."/>
            <person name="Song L.R."/>
            <person name="Shu W.S."/>
        </authorList>
    </citation>
    <scope>NUCLEOTIDE SEQUENCE [LARGE SCALE GENOMIC DNA]</scope>
    <source>
        <strain evidence="2 3">FACHB-248</strain>
    </source>
</reference>
<evidence type="ECO:0000256" key="1">
    <source>
        <dbReference type="ARBA" id="ARBA00010169"/>
    </source>
</evidence>
<dbReference type="Pfam" id="PF03091">
    <property type="entry name" value="CutA1"/>
    <property type="match status" value="1"/>
</dbReference>
<name>A0ABR8GRB7_9CYAN</name>
<protein>
    <submittedName>
        <fullName evidence="2">Divalent-cation tolerance protein CutA</fullName>
    </submittedName>
</protein>
<sequence>MRIALTNLPTEHGERIARLLVEEHVVACVNLYPIQSVYFWKGEIRSDAEVTLMMKVSTEGVERLKHRLCELHPYELPEFVVLEVDNKASLREYVDFVRSETHL</sequence>
<evidence type="ECO:0000313" key="2">
    <source>
        <dbReference type="EMBL" id="MBD2606002.1"/>
    </source>
</evidence>
<comment type="caution">
    <text evidence="2">The sequence shown here is derived from an EMBL/GenBank/DDBJ whole genome shotgun (WGS) entry which is preliminary data.</text>
</comment>
<evidence type="ECO:0000313" key="3">
    <source>
        <dbReference type="Proteomes" id="UP000660380"/>
    </source>
</evidence>
<dbReference type="Proteomes" id="UP000660380">
    <property type="component" value="Unassembled WGS sequence"/>
</dbReference>
<proteinExistence type="inferred from homology"/>
<dbReference type="PANTHER" id="PTHR23419">
    <property type="entry name" value="DIVALENT CATION TOLERANCE CUTA-RELATED"/>
    <property type="match status" value="1"/>
</dbReference>
<dbReference type="InterPro" id="IPR004323">
    <property type="entry name" value="Ion_tolerance_CutA"/>
</dbReference>
<dbReference type="EMBL" id="JACJTA010000032">
    <property type="protein sequence ID" value="MBD2606002.1"/>
    <property type="molecule type" value="Genomic_DNA"/>
</dbReference>
<organism evidence="2 3">
    <name type="scientific">Scytonema hofmannii FACHB-248</name>
    <dbReference type="NCBI Taxonomy" id="1842502"/>
    <lineage>
        <taxon>Bacteria</taxon>
        <taxon>Bacillati</taxon>
        <taxon>Cyanobacteriota</taxon>
        <taxon>Cyanophyceae</taxon>
        <taxon>Nostocales</taxon>
        <taxon>Scytonemataceae</taxon>
        <taxon>Scytonema</taxon>
    </lineage>
</organism>